<dbReference type="GO" id="GO:0015221">
    <property type="term" value="F:lipopolysaccharide transmembrane transporter activity"/>
    <property type="evidence" value="ECO:0007669"/>
    <property type="project" value="InterPro"/>
</dbReference>
<dbReference type="NCBIfam" id="TIGR04409">
    <property type="entry name" value="LptC_YrbK"/>
    <property type="match status" value="1"/>
</dbReference>
<proteinExistence type="predicted"/>
<comment type="caution">
    <text evidence="1">The sequence shown here is derived from an EMBL/GenBank/DDBJ whole genome shotgun (WGS) entry which is preliminary data.</text>
</comment>
<dbReference type="OrthoDB" id="1427074at2"/>
<dbReference type="InterPro" id="IPR026265">
    <property type="entry name" value="LptC"/>
</dbReference>
<organism evidence="1 2">
    <name type="scientific">Aureitalea marina</name>
    <dbReference type="NCBI Taxonomy" id="930804"/>
    <lineage>
        <taxon>Bacteria</taxon>
        <taxon>Pseudomonadati</taxon>
        <taxon>Bacteroidota</taxon>
        <taxon>Flavobacteriia</taxon>
        <taxon>Flavobacteriales</taxon>
        <taxon>Flavobacteriaceae</taxon>
        <taxon>Aureitalea</taxon>
    </lineage>
</organism>
<gene>
    <name evidence="1" type="ORF">BST85_00555</name>
</gene>
<dbReference type="GO" id="GO:0005886">
    <property type="term" value="C:plasma membrane"/>
    <property type="evidence" value="ECO:0007669"/>
    <property type="project" value="InterPro"/>
</dbReference>
<dbReference type="EMBL" id="MQUB01000001">
    <property type="protein sequence ID" value="PQB03553.1"/>
    <property type="molecule type" value="Genomic_DNA"/>
</dbReference>
<name>A0A2S7KLV5_9FLAO</name>
<reference evidence="1 2" key="1">
    <citation type="submission" date="2016-11" db="EMBL/GenBank/DDBJ databases">
        <title>Trade-off between light-utilization and light-protection in marine flavobacteria.</title>
        <authorList>
            <person name="Kumagai Y."/>
        </authorList>
    </citation>
    <scope>NUCLEOTIDE SEQUENCE [LARGE SCALE GENOMIC DNA]</scope>
    <source>
        <strain evidence="1 2">NBRC 107741</strain>
    </source>
</reference>
<dbReference type="Gene3D" id="2.60.450.10">
    <property type="entry name" value="Lipopolysaccharide (LPS) transport protein A like domain"/>
    <property type="match status" value="1"/>
</dbReference>
<evidence type="ECO:0000313" key="1">
    <source>
        <dbReference type="EMBL" id="PQB03553.1"/>
    </source>
</evidence>
<keyword evidence="2" id="KW-1185">Reference proteome</keyword>
<dbReference type="Proteomes" id="UP000239800">
    <property type="component" value="Unassembled WGS sequence"/>
</dbReference>
<dbReference type="PROSITE" id="PS51257">
    <property type="entry name" value="PROKAR_LIPOPROTEIN"/>
    <property type="match status" value="1"/>
</dbReference>
<sequence>MFSLKYIVKSVMATVVVIALFACEGNYSNIQKLNLKDNEPVGIGKGVNFKYTDSGAVVTNMLTPVFYDYRNMEFPYQEFPDGVTVYFYDDGKKTTVTSDYAISYESTGIVDLRQNVVILTHDSIELKAQQLYWDQKSQWVFTDQPYTITFADGSFNNGGRFDSSQDFTNFLSRDNDGIQLIDNSTTDGD</sequence>
<protein>
    <submittedName>
        <fullName evidence="1">LPS export ABC transporter periplasmic protein LptC</fullName>
    </submittedName>
</protein>
<evidence type="ECO:0000313" key="2">
    <source>
        <dbReference type="Proteomes" id="UP000239800"/>
    </source>
</evidence>
<dbReference type="AlphaFoldDB" id="A0A2S7KLV5"/>
<dbReference type="Pfam" id="PF06835">
    <property type="entry name" value="LptC"/>
    <property type="match status" value="1"/>
</dbReference>
<dbReference type="RefSeq" id="WP_104811475.1">
    <property type="nucleotide sequence ID" value="NZ_MQUB01000001.1"/>
</dbReference>
<dbReference type="InterPro" id="IPR010664">
    <property type="entry name" value="LipoPS_assembly_LptC-rel"/>
</dbReference>
<accession>A0A2S7KLV5</accession>